<organism evidence="8 9">
    <name type="scientific">Sedimenticola thiotaurini</name>
    <dbReference type="NCBI Taxonomy" id="1543721"/>
    <lineage>
        <taxon>Bacteria</taxon>
        <taxon>Pseudomonadati</taxon>
        <taxon>Pseudomonadota</taxon>
        <taxon>Gammaproteobacteria</taxon>
        <taxon>Chromatiales</taxon>
        <taxon>Sedimenticolaceae</taxon>
        <taxon>Sedimenticola</taxon>
    </lineage>
</organism>
<protein>
    <recommendedName>
        <fullName evidence="6">Acetate kinase</fullName>
        <ecNumber evidence="6">2.7.2.1</ecNumber>
    </recommendedName>
    <alternativeName>
        <fullName evidence="6">Acetokinase</fullName>
    </alternativeName>
</protein>
<evidence type="ECO:0000313" key="9">
    <source>
        <dbReference type="Proteomes" id="UP000034410"/>
    </source>
</evidence>
<evidence type="ECO:0000256" key="5">
    <source>
        <dbReference type="ARBA" id="ARBA00022840"/>
    </source>
</evidence>
<reference evidence="8 9" key="1">
    <citation type="journal article" date="2015" name="Genome Announc.">
        <title>Complete Genome Sequence of Sedimenticola thiotaurini Strain SIP-G1, a Polyphosphate- and Polyhydroxyalkanoate-Accumulating Sulfur-Oxidizing Gammaproteobacterium Isolated from Salt Marsh Sediments.</title>
        <authorList>
            <person name="Flood B.E."/>
            <person name="Jones D.S."/>
            <person name="Bailey J.V."/>
        </authorList>
    </citation>
    <scope>NUCLEOTIDE SEQUENCE [LARGE SCALE GENOMIC DNA]</scope>
    <source>
        <strain evidence="8 9">SIP-G1</strain>
    </source>
</reference>
<comment type="catalytic activity">
    <reaction evidence="6">
        <text>acetate + ATP = acetyl phosphate + ADP</text>
        <dbReference type="Rhea" id="RHEA:11352"/>
        <dbReference type="ChEBI" id="CHEBI:22191"/>
        <dbReference type="ChEBI" id="CHEBI:30089"/>
        <dbReference type="ChEBI" id="CHEBI:30616"/>
        <dbReference type="ChEBI" id="CHEBI:456216"/>
        <dbReference type="EC" id="2.7.2.1"/>
    </reaction>
</comment>
<evidence type="ECO:0000256" key="7">
    <source>
        <dbReference type="RuleBase" id="RU003835"/>
    </source>
</evidence>
<gene>
    <name evidence="6" type="primary">ackA</name>
    <name evidence="8" type="ORF">AAY24_01310</name>
</gene>
<feature type="binding site" evidence="6">
    <location>
        <position position="366"/>
    </location>
    <ligand>
        <name>Mg(2+)</name>
        <dbReference type="ChEBI" id="CHEBI:18420"/>
    </ligand>
</feature>
<keyword evidence="4 6" id="KW-0418">Kinase</keyword>
<keyword evidence="9" id="KW-1185">Reference proteome</keyword>
<dbReference type="GO" id="GO:0005737">
    <property type="term" value="C:cytoplasm"/>
    <property type="evidence" value="ECO:0007669"/>
    <property type="project" value="UniProtKB-SubCell"/>
</dbReference>
<dbReference type="PROSITE" id="PS01076">
    <property type="entry name" value="ACETATE_KINASE_2"/>
    <property type="match status" value="1"/>
</dbReference>
<evidence type="ECO:0000256" key="6">
    <source>
        <dbReference type="HAMAP-Rule" id="MF_00020"/>
    </source>
</evidence>
<dbReference type="OrthoDB" id="9802453at2"/>
<dbReference type="HAMAP" id="MF_00020">
    <property type="entry name" value="Acetate_kinase"/>
    <property type="match status" value="1"/>
</dbReference>
<dbReference type="PROSITE" id="PS01075">
    <property type="entry name" value="ACETATE_KINASE_1"/>
    <property type="match status" value="1"/>
</dbReference>
<dbReference type="PATRIC" id="fig|1543721.4.peg.278"/>
<dbReference type="GO" id="GO:0000287">
    <property type="term" value="F:magnesium ion binding"/>
    <property type="evidence" value="ECO:0007669"/>
    <property type="project" value="UniProtKB-UniRule"/>
</dbReference>
<dbReference type="CDD" id="cd24010">
    <property type="entry name" value="ASKHA_NBD_AcK_PK"/>
    <property type="match status" value="1"/>
</dbReference>
<feature type="site" description="Transition state stabilizer" evidence="6">
    <location>
        <position position="162"/>
    </location>
</feature>
<dbReference type="RefSeq" id="WP_046858141.1">
    <property type="nucleotide sequence ID" value="NZ_CP011412.1"/>
</dbReference>
<dbReference type="InterPro" id="IPR004372">
    <property type="entry name" value="Ac/propionate_kinase"/>
</dbReference>
<dbReference type="NCBIfam" id="TIGR00016">
    <property type="entry name" value="ackA"/>
    <property type="match status" value="1"/>
</dbReference>
<dbReference type="PRINTS" id="PR00471">
    <property type="entry name" value="ACETATEKNASE"/>
</dbReference>
<dbReference type="SUPFAM" id="SSF53067">
    <property type="entry name" value="Actin-like ATPase domain"/>
    <property type="match status" value="2"/>
</dbReference>
<feature type="site" description="Transition state stabilizer" evidence="6">
    <location>
        <position position="223"/>
    </location>
</feature>
<proteinExistence type="inferred from homology"/>
<dbReference type="InterPro" id="IPR043129">
    <property type="entry name" value="ATPase_NBD"/>
</dbReference>
<dbReference type="InterPro" id="IPR023865">
    <property type="entry name" value="Aliphatic_acid_kinase_CS"/>
</dbReference>
<feature type="binding site" evidence="6">
    <location>
        <position position="73"/>
    </location>
    <ligand>
        <name>substrate</name>
    </ligand>
</feature>
<comment type="subunit">
    <text evidence="6">Homodimer.</text>
</comment>
<comment type="pathway">
    <text evidence="6">Metabolic intermediate biosynthesis; acetyl-CoA biosynthesis; acetyl-CoA from acetate: step 1/2.</text>
</comment>
<keyword evidence="6" id="KW-0460">Magnesium</keyword>
<dbReference type="GO" id="GO:0008776">
    <property type="term" value="F:acetate kinase activity"/>
    <property type="evidence" value="ECO:0007669"/>
    <property type="project" value="UniProtKB-UniRule"/>
</dbReference>
<name>A0A0F7JU94_9GAMM</name>
<dbReference type="GO" id="GO:0006083">
    <property type="term" value="P:acetate metabolic process"/>
    <property type="evidence" value="ECO:0007669"/>
    <property type="project" value="TreeGrafter"/>
</dbReference>
<dbReference type="KEGG" id="seds:AAY24_01310"/>
<comment type="subcellular location">
    <subcellularLocation>
        <location evidence="6">Cytoplasm</location>
    </subcellularLocation>
</comment>
<comment type="similarity">
    <text evidence="1 6 7">Belongs to the acetokinase family.</text>
</comment>
<dbReference type="PANTHER" id="PTHR21060:SF15">
    <property type="entry name" value="ACETATE KINASE-RELATED"/>
    <property type="match status" value="1"/>
</dbReference>
<dbReference type="InterPro" id="IPR000890">
    <property type="entry name" value="Aliphatic_acid_kin_short-chain"/>
</dbReference>
<dbReference type="PIRSF" id="PIRSF000722">
    <property type="entry name" value="Acetate_prop_kin"/>
    <property type="match status" value="1"/>
</dbReference>
<dbReference type="Pfam" id="PF00871">
    <property type="entry name" value="Acetate_kinase"/>
    <property type="match status" value="1"/>
</dbReference>
<evidence type="ECO:0000256" key="3">
    <source>
        <dbReference type="ARBA" id="ARBA00022741"/>
    </source>
</evidence>
<dbReference type="GO" id="GO:0005524">
    <property type="term" value="F:ATP binding"/>
    <property type="evidence" value="ECO:0007669"/>
    <property type="project" value="UniProtKB-KW"/>
</dbReference>
<evidence type="ECO:0000256" key="1">
    <source>
        <dbReference type="ARBA" id="ARBA00008748"/>
    </source>
</evidence>
<comment type="cofactor">
    <cofactor evidence="6">
        <name>Mg(2+)</name>
        <dbReference type="ChEBI" id="CHEBI:18420"/>
    </cofactor>
    <cofactor evidence="6">
        <name>Mn(2+)</name>
        <dbReference type="ChEBI" id="CHEBI:29035"/>
    </cofactor>
    <text evidence="6">Mg(2+). Can also accept Mn(2+).</text>
</comment>
<dbReference type="EMBL" id="CP011412">
    <property type="protein sequence ID" value="AKH19202.1"/>
    <property type="molecule type" value="Genomic_DNA"/>
</dbReference>
<dbReference type="PANTHER" id="PTHR21060">
    <property type="entry name" value="ACETATE KINASE"/>
    <property type="match status" value="1"/>
</dbReference>
<dbReference type="EC" id="2.7.2.1" evidence="6"/>
<keyword evidence="3 6" id="KW-0547">Nucleotide-binding</keyword>
<dbReference type="UniPathway" id="UPA00340">
    <property type="reaction ID" value="UER00458"/>
</dbReference>
<accession>A0A0F7JU94</accession>
<feature type="binding site" evidence="6">
    <location>
        <begin position="190"/>
        <end position="194"/>
    </location>
    <ligand>
        <name>ATP</name>
        <dbReference type="ChEBI" id="CHEBI:30616"/>
    </ligand>
</feature>
<dbReference type="Gene3D" id="3.30.420.40">
    <property type="match status" value="2"/>
</dbReference>
<feature type="binding site" evidence="6">
    <location>
        <begin position="264"/>
        <end position="266"/>
    </location>
    <ligand>
        <name>ATP</name>
        <dbReference type="ChEBI" id="CHEBI:30616"/>
    </ligand>
</feature>
<keyword evidence="2 6" id="KW-0808">Transferase</keyword>
<dbReference type="Proteomes" id="UP000034410">
    <property type="component" value="Chromosome"/>
</dbReference>
<keyword evidence="6" id="KW-0479">Metal-binding</keyword>
<feature type="binding site" evidence="6">
    <location>
        <begin position="312"/>
        <end position="316"/>
    </location>
    <ligand>
        <name>ATP</name>
        <dbReference type="ChEBI" id="CHEBI:30616"/>
    </ligand>
</feature>
<keyword evidence="6" id="KW-0963">Cytoplasm</keyword>
<feature type="binding site" evidence="6">
    <location>
        <position position="7"/>
    </location>
    <ligand>
        <name>Mg(2+)</name>
        <dbReference type="ChEBI" id="CHEBI:18420"/>
    </ligand>
</feature>
<dbReference type="GO" id="GO:0006085">
    <property type="term" value="P:acetyl-CoA biosynthetic process"/>
    <property type="evidence" value="ECO:0007669"/>
    <property type="project" value="UniProtKB-UniRule"/>
</dbReference>
<comment type="function">
    <text evidence="6">Catalyzes the formation of acetyl phosphate from acetate and ATP. Can also catalyze the reverse reaction.</text>
</comment>
<keyword evidence="5 6" id="KW-0067">ATP-binding</keyword>
<evidence type="ECO:0000313" key="8">
    <source>
        <dbReference type="EMBL" id="AKH19202.1"/>
    </source>
</evidence>
<evidence type="ECO:0000256" key="2">
    <source>
        <dbReference type="ARBA" id="ARBA00022679"/>
    </source>
</evidence>
<dbReference type="AlphaFoldDB" id="A0A0F7JU94"/>
<evidence type="ECO:0000256" key="4">
    <source>
        <dbReference type="ARBA" id="ARBA00022777"/>
    </source>
</evidence>
<feature type="binding site" evidence="6">
    <location>
        <position position="14"/>
    </location>
    <ligand>
        <name>ATP</name>
        <dbReference type="ChEBI" id="CHEBI:30616"/>
    </ligand>
</feature>
<sequence>MTILVINAGSSSVKYQLFDMQQQSSLATGLIDRIGEPGAPVASHQQALEQMVEHLKSSGLLTSLDQLSAVGHRVVHGGEQFRQPMLIDDDVINTIRRVVPLAPLHNPAHLKGIEVMQRLCPQVPQVAVFDTAFHQTMPDYAFHYPLPIQYYREYKVRRYGFHGTSHHYVAKQAAEFLDTPIESLNLITLHLGNGCSAAAIQAGRCIDTSMGMTPLEGLMMGTRCGDIDPALHFYLLRKADLTTEQLEKILNKESGLKGICGCSDMREVSEKAAQGDDSARLAREMFAYRIKKTIGSYYAALGRVDGIIFTGGIGEHDAGLRELICSGLEGLGISIAPANADTPSDQIQPLHSGDSRVQILAIPTNEELEIARCAQQLVGSADH</sequence>
<feature type="active site" description="Proton donor/acceptor" evidence="6">
    <location>
        <position position="130"/>
    </location>
</feature>